<keyword evidence="4 6" id="KW-1133">Transmembrane helix</keyword>
<evidence type="ECO:0000256" key="3">
    <source>
        <dbReference type="ARBA" id="ARBA00022692"/>
    </source>
</evidence>
<evidence type="ECO:0000313" key="8">
    <source>
        <dbReference type="EMBL" id="NGO38636.1"/>
    </source>
</evidence>
<keyword evidence="9" id="KW-1185">Reference proteome</keyword>
<keyword evidence="2" id="KW-1003">Cell membrane</keyword>
<accession>A0A6M1RGB7</accession>
<protein>
    <recommendedName>
        <fullName evidence="7">NADH-Ubiquinone oxidoreductase (complex I) chain 5 N-terminal domain-containing protein</fullName>
    </recommendedName>
</protein>
<feature type="domain" description="NADH-Ubiquinone oxidoreductase (complex I) chain 5 N-terminal" evidence="7">
    <location>
        <begin position="70"/>
        <end position="105"/>
    </location>
</feature>
<evidence type="ECO:0000256" key="4">
    <source>
        <dbReference type="ARBA" id="ARBA00022989"/>
    </source>
</evidence>
<dbReference type="InterPro" id="IPR052175">
    <property type="entry name" value="ComplexI-like_HydComp"/>
</dbReference>
<evidence type="ECO:0000259" key="7">
    <source>
        <dbReference type="Pfam" id="PF00662"/>
    </source>
</evidence>
<feature type="transmembrane region" description="Helical" evidence="6">
    <location>
        <begin position="31"/>
        <end position="52"/>
    </location>
</feature>
<evidence type="ECO:0000256" key="2">
    <source>
        <dbReference type="ARBA" id="ARBA00022475"/>
    </source>
</evidence>
<evidence type="ECO:0000313" key="9">
    <source>
        <dbReference type="Proteomes" id="UP000477311"/>
    </source>
</evidence>
<keyword evidence="3 6" id="KW-0812">Transmembrane</keyword>
<dbReference type="PANTHER" id="PTHR42682">
    <property type="entry name" value="HYDROGENASE-4 COMPONENT F"/>
    <property type="match status" value="1"/>
</dbReference>
<proteinExistence type="predicted"/>
<name>A0A6M1RGB7_9BACT</name>
<gene>
    <name evidence="8" type="ORF">G4L39_04375</name>
</gene>
<reference evidence="8 9" key="1">
    <citation type="submission" date="2020-02" db="EMBL/GenBank/DDBJ databases">
        <title>Draft genome sequence of Limisphaera ngatamarikiensis NGM72.4T, a thermophilic Verrucomicrobia grouped in subdivision 3.</title>
        <authorList>
            <person name="Carere C.R."/>
            <person name="Steen J."/>
            <person name="Hugenholtz P."/>
            <person name="Stott M.B."/>
        </authorList>
    </citation>
    <scope>NUCLEOTIDE SEQUENCE [LARGE SCALE GENOMIC DNA]</scope>
    <source>
        <strain evidence="8 9">NGM72.4</strain>
    </source>
</reference>
<evidence type="ECO:0000256" key="1">
    <source>
        <dbReference type="ARBA" id="ARBA00004651"/>
    </source>
</evidence>
<dbReference type="InterPro" id="IPR001516">
    <property type="entry name" value="Proton_antipo_N"/>
</dbReference>
<keyword evidence="5 6" id="KW-0472">Membrane</keyword>
<sequence>MTFMVLALAVWVVSGLGACLASRSRTTSSSVAVLGAVFGGILAAVPAARVLAGREVLSFRAPWSVPWGELALRLDGLSAWFVLVIVFVSVLAAVYGAEYLASAPARKSLGPSWFFFNLLVASMVLVVLASNAVLFLVVWELMALASFFLVTFADEHESVRQAGWVYVAATHLGAAWSAPAGWALTSTPAEWRNSDNGWRFAMQPTRSNCCGIRPPYARDSRMPAP</sequence>
<dbReference type="Proteomes" id="UP000477311">
    <property type="component" value="Unassembled WGS sequence"/>
</dbReference>
<dbReference type="EMBL" id="JAAKYA010000027">
    <property type="protein sequence ID" value="NGO38636.1"/>
    <property type="molecule type" value="Genomic_DNA"/>
</dbReference>
<feature type="transmembrane region" description="Helical" evidence="6">
    <location>
        <begin position="115"/>
        <end position="139"/>
    </location>
</feature>
<organism evidence="8 9">
    <name type="scientific">Limisphaera ngatamarikiensis</name>
    <dbReference type="NCBI Taxonomy" id="1324935"/>
    <lineage>
        <taxon>Bacteria</taxon>
        <taxon>Pseudomonadati</taxon>
        <taxon>Verrucomicrobiota</taxon>
        <taxon>Verrucomicrobiia</taxon>
        <taxon>Limisphaerales</taxon>
        <taxon>Limisphaeraceae</taxon>
        <taxon>Limisphaera</taxon>
    </lineage>
</organism>
<comment type="subcellular location">
    <subcellularLocation>
        <location evidence="1">Cell membrane</location>
        <topology evidence="1">Multi-pass membrane protein</topology>
    </subcellularLocation>
</comment>
<evidence type="ECO:0000256" key="5">
    <source>
        <dbReference type="ARBA" id="ARBA00023136"/>
    </source>
</evidence>
<evidence type="ECO:0000256" key="6">
    <source>
        <dbReference type="SAM" id="Phobius"/>
    </source>
</evidence>
<dbReference type="GO" id="GO:0005886">
    <property type="term" value="C:plasma membrane"/>
    <property type="evidence" value="ECO:0007669"/>
    <property type="project" value="UniProtKB-SubCell"/>
</dbReference>
<dbReference type="AlphaFoldDB" id="A0A6M1RGB7"/>
<feature type="transmembrane region" description="Helical" evidence="6">
    <location>
        <begin position="72"/>
        <end position="95"/>
    </location>
</feature>
<comment type="caution">
    <text evidence="8">The sequence shown here is derived from an EMBL/GenBank/DDBJ whole genome shotgun (WGS) entry which is preliminary data.</text>
</comment>
<dbReference type="Pfam" id="PF00662">
    <property type="entry name" value="Proton_antipo_N"/>
    <property type="match status" value="1"/>
</dbReference>
<dbReference type="PANTHER" id="PTHR42682:SF3">
    <property type="entry name" value="FORMATE HYDROGENLYASE SUBUNIT 3-RELATED"/>
    <property type="match status" value="1"/>
</dbReference>